<dbReference type="NCBIfam" id="TIGR00044">
    <property type="entry name" value="YggS family pyridoxal phosphate-dependent enzyme"/>
    <property type="match status" value="1"/>
</dbReference>
<dbReference type="PIRSF" id="PIRSF004848">
    <property type="entry name" value="YBL036c_PLPDEIII"/>
    <property type="match status" value="1"/>
</dbReference>
<dbReference type="InterPro" id="IPR001608">
    <property type="entry name" value="Ala_racemase_N"/>
</dbReference>
<feature type="region of interest" description="Disordered" evidence="5">
    <location>
        <begin position="1"/>
        <end position="28"/>
    </location>
</feature>
<dbReference type="FunFam" id="3.20.20.10:FF:000018">
    <property type="entry name" value="Pyridoxal phosphate homeostasis protein"/>
    <property type="match status" value="1"/>
</dbReference>
<dbReference type="CDD" id="cd00635">
    <property type="entry name" value="PLPDE_III_YBL036c_like"/>
    <property type="match status" value="1"/>
</dbReference>
<dbReference type="AlphaFoldDB" id="A0A6N6MUM3"/>
<feature type="domain" description="Alanine racemase N-terminal" evidence="6">
    <location>
        <begin position="41"/>
        <end position="250"/>
    </location>
</feature>
<evidence type="ECO:0000256" key="4">
    <source>
        <dbReference type="RuleBase" id="RU004514"/>
    </source>
</evidence>
<keyword evidence="1 2" id="KW-0663">Pyridoxal phosphate</keyword>
<comment type="caution">
    <text evidence="7">The sequence shown here is derived from an EMBL/GenBank/DDBJ whole genome shotgun (WGS) entry which is preliminary data.</text>
</comment>
<comment type="similarity">
    <text evidence="2 4">Belongs to the pyridoxal phosphate-binding protein YggS/PROSC family.</text>
</comment>
<keyword evidence="8" id="KW-1185">Reference proteome</keyword>
<evidence type="ECO:0000259" key="6">
    <source>
        <dbReference type="Pfam" id="PF01168"/>
    </source>
</evidence>
<protein>
    <recommendedName>
        <fullName evidence="2">Pyridoxal phosphate homeostasis protein</fullName>
        <shortName evidence="2">PLP homeostasis protein</shortName>
    </recommendedName>
</protein>
<dbReference type="HAMAP" id="MF_02087">
    <property type="entry name" value="PLP_homeostasis"/>
    <property type="match status" value="1"/>
</dbReference>
<comment type="function">
    <text evidence="2">Pyridoxal 5'-phosphate (PLP)-binding protein, which is involved in PLP homeostasis.</text>
</comment>
<reference evidence="7 8" key="1">
    <citation type="submission" date="2019-09" db="EMBL/GenBank/DDBJ databases">
        <title>YIM 132548 draft genome.</title>
        <authorList>
            <person name="Jiang L."/>
        </authorList>
    </citation>
    <scope>NUCLEOTIDE SEQUENCE [LARGE SCALE GENOMIC DNA]</scope>
    <source>
        <strain evidence="7 8">YIM 132548</strain>
    </source>
</reference>
<dbReference type="EMBL" id="VZZJ01000002">
    <property type="protein sequence ID" value="KAB1075648.1"/>
    <property type="molecule type" value="Genomic_DNA"/>
</dbReference>
<feature type="modified residue" description="N6-(pyridoxal phosphate)lysine" evidence="2 3">
    <location>
        <position position="66"/>
    </location>
</feature>
<dbReference type="GO" id="GO:0030170">
    <property type="term" value="F:pyridoxal phosphate binding"/>
    <property type="evidence" value="ECO:0007669"/>
    <property type="project" value="UniProtKB-UniRule"/>
</dbReference>
<dbReference type="RefSeq" id="WP_150961711.1">
    <property type="nucleotide sequence ID" value="NZ_VZZJ01000002.1"/>
</dbReference>
<proteinExistence type="inferred from homology"/>
<dbReference type="SUPFAM" id="SSF51419">
    <property type="entry name" value="PLP-binding barrel"/>
    <property type="match status" value="1"/>
</dbReference>
<dbReference type="Pfam" id="PF01168">
    <property type="entry name" value="Ala_racemase_N"/>
    <property type="match status" value="1"/>
</dbReference>
<evidence type="ECO:0000256" key="3">
    <source>
        <dbReference type="PIRSR" id="PIRSR004848-1"/>
    </source>
</evidence>
<evidence type="ECO:0000256" key="5">
    <source>
        <dbReference type="SAM" id="MobiDB-lite"/>
    </source>
</evidence>
<accession>A0A6N6MUM3</accession>
<evidence type="ECO:0000313" key="8">
    <source>
        <dbReference type="Proteomes" id="UP000441523"/>
    </source>
</evidence>
<dbReference type="InterPro" id="IPR011078">
    <property type="entry name" value="PyrdxlP_homeostasis"/>
</dbReference>
<dbReference type="InterPro" id="IPR029066">
    <property type="entry name" value="PLP-binding_barrel"/>
</dbReference>
<comment type="cofactor">
    <cofactor evidence="3">
        <name>pyridoxal 5'-phosphate</name>
        <dbReference type="ChEBI" id="CHEBI:597326"/>
    </cofactor>
</comment>
<evidence type="ECO:0000313" key="7">
    <source>
        <dbReference type="EMBL" id="KAB1075648.1"/>
    </source>
</evidence>
<dbReference type="PANTHER" id="PTHR10146">
    <property type="entry name" value="PROLINE SYNTHETASE CO-TRANSCRIBED BACTERIAL HOMOLOG PROTEIN"/>
    <property type="match status" value="1"/>
</dbReference>
<evidence type="ECO:0000256" key="2">
    <source>
        <dbReference type="HAMAP-Rule" id="MF_02087"/>
    </source>
</evidence>
<gene>
    <name evidence="7" type="ORF">F6X51_02935</name>
</gene>
<organism evidence="7 8">
    <name type="scientific">Methylobacterium planeticum</name>
    <dbReference type="NCBI Taxonomy" id="2615211"/>
    <lineage>
        <taxon>Bacteria</taxon>
        <taxon>Pseudomonadati</taxon>
        <taxon>Pseudomonadota</taxon>
        <taxon>Alphaproteobacteria</taxon>
        <taxon>Hyphomicrobiales</taxon>
        <taxon>Methylobacteriaceae</taxon>
        <taxon>Methylobacterium</taxon>
    </lineage>
</organism>
<dbReference type="Proteomes" id="UP000441523">
    <property type="component" value="Unassembled WGS sequence"/>
</dbReference>
<dbReference type="Gene3D" id="3.20.20.10">
    <property type="entry name" value="Alanine racemase"/>
    <property type="match status" value="1"/>
</dbReference>
<sequence length="254" mass="26763">MSDTPREIDPAAPVADAPGTRGGEGPAPIGIADVAAGLAEVRAGIRRAAEDSERPPEGVRLIAVSKTVPAAGILPALEAGQRLFGENYVQESKAKWPELKARHPDVELHLIGPLQSNKAREAVELFDVIHTLDRLSLAAALAKEIARTGRRPKLLIQVNTGEEPQKGGIAPGQVDTLLAECRDTHGLAINGLMCIPPAEDPPSAHFALLARIARAHNLPILSMGMSADYPAAIQMGATHVRVGTAIFGARARKD</sequence>
<dbReference type="PANTHER" id="PTHR10146:SF14">
    <property type="entry name" value="PYRIDOXAL PHOSPHATE HOMEOSTASIS PROTEIN"/>
    <property type="match status" value="1"/>
</dbReference>
<name>A0A6N6MUM3_9HYPH</name>
<evidence type="ECO:0000256" key="1">
    <source>
        <dbReference type="ARBA" id="ARBA00022898"/>
    </source>
</evidence>